<accession>N6V4Q6</accession>
<organism evidence="1 2">
    <name type="scientific">Rhizobium freirei PRF 81</name>
    <dbReference type="NCBI Taxonomy" id="363754"/>
    <lineage>
        <taxon>Bacteria</taxon>
        <taxon>Pseudomonadati</taxon>
        <taxon>Pseudomonadota</taxon>
        <taxon>Alphaproteobacteria</taxon>
        <taxon>Hyphomicrobiales</taxon>
        <taxon>Rhizobiaceae</taxon>
        <taxon>Rhizobium/Agrobacterium group</taxon>
        <taxon>Rhizobium</taxon>
    </lineage>
</organism>
<reference evidence="1 2" key="1">
    <citation type="journal article" date="2012" name="BMC Genomics">
        <title>Genomic basis of broad host range and environmental adaptability of Rhizobium tropici CIAT 899 and Rhizobium sp. PRF 81 which are used in inoculants for common bean (Phaseolus vulgaris L.).</title>
        <authorList>
            <person name="Ormeno-Orrillo E."/>
            <person name="Menna P."/>
            <person name="Almeida L.G."/>
            <person name="Ollero F.J."/>
            <person name="Nicolas M.F."/>
            <person name="Pains Rodrigues E."/>
            <person name="Shigueyoshi Nakatani A."/>
            <person name="Silva Batista J.S."/>
            <person name="Oliveira Chueire L.M."/>
            <person name="Souza R.C."/>
            <person name="Ribeiro Vasconcelos A.T."/>
            <person name="Megias M."/>
            <person name="Hungria M."/>
            <person name="Martinez-Romero E."/>
        </authorList>
    </citation>
    <scope>NUCLEOTIDE SEQUENCE [LARGE SCALE GENOMIC DNA]</scope>
    <source>
        <strain evidence="1 2">PRF 81</strain>
    </source>
</reference>
<gene>
    <name evidence="1" type="ORF">RHSP_38657</name>
</gene>
<sequence>MAAGMHGAGMLTGIGQVGFLLHRQRVEIGAKADGAIAAAGAKGGDDAGLAEAARDLKTPFFELSSNEIRSLELGKPDLRHLVQPVPDLDKLRQEILEIDVAHFSPHPIRRN</sequence>
<protein>
    <submittedName>
        <fullName evidence="1">Uncharacterized protein</fullName>
    </submittedName>
</protein>
<proteinExistence type="predicted"/>
<evidence type="ECO:0000313" key="2">
    <source>
        <dbReference type="Proteomes" id="UP000012429"/>
    </source>
</evidence>
<evidence type="ECO:0000313" key="1">
    <source>
        <dbReference type="EMBL" id="ENN88081.1"/>
    </source>
</evidence>
<comment type="caution">
    <text evidence="1">The sequence shown here is derived from an EMBL/GenBank/DDBJ whole genome shotgun (WGS) entry which is preliminary data.</text>
</comment>
<keyword evidence="2" id="KW-1185">Reference proteome</keyword>
<name>N6V4Q6_9HYPH</name>
<dbReference type="AlphaFoldDB" id="N6V4Q6"/>
<dbReference type="Proteomes" id="UP000012429">
    <property type="component" value="Unassembled WGS sequence"/>
</dbReference>
<dbReference type="EMBL" id="AQHN01000054">
    <property type="protein sequence ID" value="ENN88081.1"/>
    <property type="molecule type" value="Genomic_DNA"/>
</dbReference>